<dbReference type="Gene3D" id="1.10.510.10">
    <property type="entry name" value="Transferase(Phosphotransferase) domain 1"/>
    <property type="match status" value="1"/>
</dbReference>
<feature type="domain" description="Protein kinase" evidence="1">
    <location>
        <begin position="1"/>
        <end position="360"/>
    </location>
</feature>
<dbReference type="InterPro" id="IPR011009">
    <property type="entry name" value="Kinase-like_dom_sf"/>
</dbReference>
<dbReference type="PANTHER" id="PTHR44167">
    <property type="entry name" value="OVARIAN-SPECIFIC SERINE/THREONINE-PROTEIN KINASE LOK-RELATED"/>
    <property type="match status" value="1"/>
</dbReference>
<reference evidence="2" key="1">
    <citation type="submission" date="2022-11" db="EMBL/GenBank/DDBJ databases">
        <title>Genome Sequence of Cubamyces cubensis.</title>
        <authorList>
            <person name="Buettner E."/>
        </authorList>
    </citation>
    <scope>NUCLEOTIDE SEQUENCE</scope>
    <source>
        <strain evidence="2">MPL-01</strain>
    </source>
</reference>
<dbReference type="AlphaFoldDB" id="A0AAD7U3X3"/>
<dbReference type="SUPFAM" id="SSF56112">
    <property type="entry name" value="Protein kinase-like (PK-like)"/>
    <property type="match status" value="1"/>
</dbReference>
<dbReference type="GO" id="GO:0004674">
    <property type="term" value="F:protein serine/threonine kinase activity"/>
    <property type="evidence" value="ECO:0007669"/>
    <property type="project" value="TreeGrafter"/>
</dbReference>
<gene>
    <name evidence="2" type="ORF">ONZ51_g223</name>
</gene>
<evidence type="ECO:0000313" key="2">
    <source>
        <dbReference type="EMBL" id="KAJ8502134.1"/>
    </source>
</evidence>
<dbReference type="PROSITE" id="PS50011">
    <property type="entry name" value="PROTEIN_KINASE_DOM"/>
    <property type="match status" value="1"/>
</dbReference>
<sequence>MSRSTSARRLGLDKDLFLLGPGELPWAERQPFFAEHGYMLRPRYRADWTPSWELDPTINILSAEDHLRILPTRLNLMDARRISDNKLVLIKKVRSGSAEVQIASALYSKPLRSNPRNHCVPVLDVLRDPQDEAWSYLVMPFLRDIDDPPFESVDNILDCCEQLLEGLAFIHEQGVAHRDCAYRNLMMDADALFPQGFHPMSDMCLPDQISTPTLVLSRRDTPVKYYFVDFGISTQFGPNDTNRLVTGLDGLDQEVPELSDDVPYDPFKVDIFILGNVFSRLFYEKYSNLDVLSPLLHEMLNPNPAERPSAAEALQKFQDIRQGVSAFQASCRPRPRDELLPVTAALNAAAFVSSIFRSFF</sequence>
<comment type="caution">
    <text evidence="2">The sequence shown here is derived from an EMBL/GenBank/DDBJ whole genome shotgun (WGS) entry which is preliminary data.</text>
</comment>
<proteinExistence type="predicted"/>
<accession>A0AAD7U3X3</accession>
<dbReference type="PANTHER" id="PTHR44167:SF30">
    <property type="entry name" value="PHOSPHORYLASE KINASE"/>
    <property type="match status" value="1"/>
</dbReference>
<dbReference type="GO" id="GO:0044773">
    <property type="term" value="P:mitotic DNA damage checkpoint signaling"/>
    <property type="evidence" value="ECO:0007669"/>
    <property type="project" value="TreeGrafter"/>
</dbReference>
<dbReference type="EMBL" id="JAPEVG010000002">
    <property type="protein sequence ID" value="KAJ8502134.1"/>
    <property type="molecule type" value="Genomic_DNA"/>
</dbReference>
<dbReference type="InterPro" id="IPR000719">
    <property type="entry name" value="Prot_kinase_dom"/>
</dbReference>
<keyword evidence="3" id="KW-1185">Reference proteome</keyword>
<dbReference type="Proteomes" id="UP001215151">
    <property type="component" value="Unassembled WGS sequence"/>
</dbReference>
<dbReference type="SMART" id="SM00220">
    <property type="entry name" value="S_TKc"/>
    <property type="match status" value="1"/>
</dbReference>
<evidence type="ECO:0000313" key="3">
    <source>
        <dbReference type="Proteomes" id="UP001215151"/>
    </source>
</evidence>
<protein>
    <recommendedName>
        <fullName evidence="1">Protein kinase domain-containing protein</fullName>
    </recommendedName>
</protein>
<name>A0AAD7U3X3_9APHY</name>
<dbReference type="CDD" id="cd00180">
    <property type="entry name" value="PKc"/>
    <property type="match status" value="1"/>
</dbReference>
<dbReference type="GO" id="GO:0005524">
    <property type="term" value="F:ATP binding"/>
    <property type="evidence" value="ECO:0007669"/>
    <property type="project" value="InterPro"/>
</dbReference>
<dbReference type="GO" id="GO:0005634">
    <property type="term" value="C:nucleus"/>
    <property type="evidence" value="ECO:0007669"/>
    <property type="project" value="TreeGrafter"/>
</dbReference>
<organism evidence="2 3">
    <name type="scientific">Trametes cubensis</name>
    <dbReference type="NCBI Taxonomy" id="1111947"/>
    <lineage>
        <taxon>Eukaryota</taxon>
        <taxon>Fungi</taxon>
        <taxon>Dikarya</taxon>
        <taxon>Basidiomycota</taxon>
        <taxon>Agaricomycotina</taxon>
        <taxon>Agaricomycetes</taxon>
        <taxon>Polyporales</taxon>
        <taxon>Polyporaceae</taxon>
        <taxon>Trametes</taxon>
    </lineage>
</organism>
<evidence type="ECO:0000259" key="1">
    <source>
        <dbReference type="PROSITE" id="PS50011"/>
    </source>
</evidence>